<dbReference type="InterPro" id="IPR043595">
    <property type="entry name" value="FaeB/C/D"/>
</dbReference>
<organism evidence="10 11">
    <name type="scientific">Actinacidiphila alni</name>
    <dbReference type="NCBI Taxonomy" id="380248"/>
    <lineage>
        <taxon>Bacteria</taxon>
        <taxon>Bacillati</taxon>
        <taxon>Actinomycetota</taxon>
        <taxon>Actinomycetes</taxon>
        <taxon>Kitasatosporales</taxon>
        <taxon>Streptomycetaceae</taxon>
        <taxon>Actinacidiphila</taxon>
    </lineage>
</organism>
<feature type="signal peptide" evidence="8">
    <location>
        <begin position="1"/>
        <end position="34"/>
    </location>
</feature>
<keyword evidence="4 8" id="KW-0732">Signal</keyword>
<proteinExistence type="predicted"/>
<dbReference type="InterPro" id="IPR029058">
    <property type="entry name" value="AB_hydrolase_fold"/>
</dbReference>
<sequence>MRAKIFTRKRAAVLAALPLLAGAWLAGAPPEATAATPAAASATGTGPITGVGGKCVDVAAAGTANGTAVQLYDCNGTNAQSWTVGSDSTVKALGKCLDVTGQGTVNGTKLQLWDCNGSGAQQWVAEADGHLKNPQSGRYLDAPGGNTANGTRLQIWDRNTNPWQTWQLPGGGGTPPGGCTPALGSGQYDTPVSFGGTTYQVLVHIPPRAAGARLPMVLNLHGSQGTGAGQLAYSDMAPTADANGFIVAAPTGVVRSGSGYIWNVPYVTPSGTRDDVAFLRQVISTLTASACVDPARVYATGYSGGGRMTSALACMLSDKIAAVAPVAGIRAGRPDPADGTRPDPASCAPGRAVPVIAFHGQQDNTNPYYGGGDSTAWHYSVPVAQQRWATLNGCTTGPTTTQTTTHVQHTVYGGCRDGANVELYSVSNGGHTWPGSPQESAGNGTTTREISANSLMWQFFQQHPMPSAAS</sequence>
<name>A0A1I2BEU9_9ACTN</name>
<keyword evidence="5" id="KW-0378">Hydrolase</keyword>
<dbReference type="InterPro" id="IPR000772">
    <property type="entry name" value="Ricin_B_lectin"/>
</dbReference>
<comment type="subcellular location">
    <subcellularLocation>
        <location evidence="1">Secreted</location>
    </subcellularLocation>
</comment>
<evidence type="ECO:0000313" key="11">
    <source>
        <dbReference type="Proteomes" id="UP000199323"/>
    </source>
</evidence>
<dbReference type="PANTHER" id="PTHR38050">
    <property type="match status" value="1"/>
</dbReference>
<keyword evidence="3" id="KW-0858">Xylan degradation</keyword>
<dbReference type="SMART" id="SM00458">
    <property type="entry name" value="RICIN"/>
    <property type="match status" value="1"/>
</dbReference>
<dbReference type="Proteomes" id="UP000199323">
    <property type="component" value="Unassembled WGS sequence"/>
</dbReference>
<evidence type="ECO:0000256" key="8">
    <source>
        <dbReference type="SAM" id="SignalP"/>
    </source>
</evidence>
<dbReference type="PANTHER" id="PTHR38050:SF2">
    <property type="entry name" value="FERULOYL ESTERASE C-RELATED"/>
    <property type="match status" value="1"/>
</dbReference>
<keyword evidence="2" id="KW-0964">Secreted</keyword>
<evidence type="ECO:0000256" key="5">
    <source>
        <dbReference type="ARBA" id="ARBA00022801"/>
    </source>
</evidence>
<keyword evidence="7" id="KW-0624">Polysaccharide degradation</keyword>
<evidence type="ECO:0000313" key="10">
    <source>
        <dbReference type="EMBL" id="SFE53823.1"/>
    </source>
</evidence>
<evidence type="ECO:0000256" key="7">
    <source>
        <dbReference type="ARBA" id="ARBA00023326"/>
    </source>
</evidence>
<gene>
    <name evidence="10" type="ORF">SAMN05216251_103445</name>
</gene>
<dbReference type="Gene3D" id="3.40.50.1820">
    <property type="entry name" value="alpha/beta hydrolase"/>
    <property type="match status" value="1"/>
</dbReference>
<dbReference type="SUPFAM" id="SSF53474">
    <property type="entry name" value="alpha/beta-Hydrolases"/>
    <property type="match status" value="1"/>
</dbReference>
<dbReference type="CDD" id="cd23451">
    <property type="entry name" value="beta-trefoil_Ricin_laminarinase"/>
    <property type="match status" value="1"/>
</dbReference>
<dbReference type="Gene3D" id="2.80.10.50">
    <property type="match status" value="2"/>
</dbReference>
<feature type="chain" id="PRO_5011509693" evidence="8">
    <location>
        <begin position="35"/>
        <end position="470"/>
    </location>
</feature>
<dbReference type="GO" id="GO:0030600">
    <property type="term" value="F:feruloyl esterase activity"/>
    <property type="evidence" value="ECO:0007669"/>
    <property type="project" value="InterPro"/>
</dbReference>
<evidence type="ECO:0000256" key="2">
    <source>
        <dbReference type="ARBA" id="ARBA00022525"/>
    </source>
</evidence>
<accession>A0A1I2BEU9</accession>
<protein>
    <submittedName>
        <fullName evidence="10">Polyhydroxybutyrate depolymerase</fullName>
    </submittedName>
</protein>
<dbReference type="AlphaFoldDB" id="A0A1I2BEU9"/>
<evidence type="ECO:0000256" key="1">
    <source>
        <dbReference type="ARBA" id="ARBA00004613"/>
    </source>
</evidence>
<dbReference type="RefSeq" id="WP_093712628.1">
    <property type="nucleotide sequence ID" value="NZ_FONG01000003.1"/>
</dbReference>
<dbReference type="OrthoDB" id="9767239at2"/>
<evidence type="ECO:0000256" key="4">
    <source>
        <dbReference type="ARBA" id="ARBA00022729"/>
    </source>
</evidence>
<dbReference type="Pfam" id="PF10503">
    <property type="entry name" value="Esterase_PHB"/>
    <property type="match status" value="1"/>
</dbReference>
<feature type="domain" description="Ricin B lectin" evidence="9">
    <location>
        <begin position="45"/>
        <end position="169"/>
    </location>
</feature>
<evidence type="ECO:0000256" key="6">
    <source>
        <dbReference type="ARBA" id="ARBA00023277"/>
    </source>
</evidence>
<dbReference type="GO" id="GO:0045493">
    <property type="term" value="P:xylan catabolic process"/>
    <property type="evidence" value="ECO:0007669"/>
    <property type="project" value="UniProtKB-KW"/>
</dbReference>
<keyword evidence="11" id="KW-1185">Reference proteome</keyword>
<dbReference type="EMBL" id="FONG01000003">
    <property type="protein sequence ID" value="SFE53823.1"/>
    <property type="molecule type" value="Genomic_DNA"/>
</dbReference>
<dbReference type="SUPFAM" id="SSF50370">
    <property type="entry name" value="Ricin B-like lectins"/>
    <property type="match status" value="1"/>
</dbReference>
<evidence type="ECO:0000256" key="3">
    <source>
        <dbReference type="ARBA" id="ARBA00022651"/>
    </source>
</evidence>
<dbReference type="InterPro" id="IPR010126">
    <property type="entry name" value="Esterase_phb"/>
</dbReference>
<dbReference type="GO" id="GO:0005576">
    <property type="term" value="C:extracellular region"/>
    <property type="evidence" value="ECO:0007669"/>
    <property type="project" value="UniProtKB-SubCell"/>
</dbReference>
<evidence type="ECO:0000259" key="9">
    <source>
        <dbReference type="SMART" id="SM00458"/>
    </source>
</evidence>
<dbReference type="Pfam" id="PF00652">
    <property type="entry name" value="Ricin_B_lectin"/>
    <property type="match status" value="1"/>
</dbReference>
<dbReference type="InterPro" id="IPR035992">
    <property type="entry name" value="Ricin_B-like_lectins"/>
</dbReference>
<dbReference type="PROSITE" id="PS50231">
    <property type="entry name" value="RICIN_B_LECTIN"/>
    <property type="match status" value="1"/>
</dbReference>
<reference evidence="10 11" key="1">
    <citation type="submission" date="2016-10" db="EMBL/GenBank/DDBJ databases">
        <authorList>
            <person name="de Groot N.N."/>
        </authorList>
    </citation>
    <scope>NUCLEOTIDE SEQUENCE [LARGE SCALE GENOMIC DNA]</scope>
    <source>
        <strain evidence="10 11">CGMCC 4.3510</strain>
    </source>
</reference>
<keyword evidence="6" id="KW-0119">Carbohydrate metabolism</keyword>
<dbReference type="STRING" id="380248.SAMN05216251_103445"/>